<feature type="non-terminal residue" evidence="1">
    <location>
        <position position="1"/>
    </location>
</feature>
<keyword evidence="2" id="KW-1185">Reference proteome</keyword>
<dbReference type="EMBL" id="AP014959">
    <property type="protein sequence ID" value="BAS83474.1"/>
    <property type="molecule type" value="Genomic_DNA"/>
</dbReference>
<reference evidence="2" key="1">
    <citation type="journal article" date="2005" name="Nature">
        <title>The map-based sequence of the rice genome.</title>
        <authorList>
            <consortium name="International rice genome sequencing project (IRGSP)"/>
            <person name="Matsumoto T."/>
            <person name="Wu J."/>
            <person name="Kanamori H."/>
            <person name="Katayose Y."/>
            <person name="Fujisawa M."/>
            <person name="Namiki N."/>
            <person name="Mizuno H."/>
            <person name="Yamamoto K."/>
            <person name="Antonio B.A."/>
            <person name="Baba T."/>
            <person name="Sakata K."/>
            <person name="Nagamura Y."/>
            <person name="Aoki H."/>
            <person name="Arikawa K."/>
            <person name="Arita K."/>
            <person name="Bito T."/>
            <person name="Chiden Y."/>
            <person name="Fujitsuka N."/>
            <person name="Fukunaka R."/>
            <person name="Hamada M."/>
            <person name="Harada C."/>
            <person name="Hayashi A."/>
            <person name="Hijishita S."/>
            <person name="Honda M."/>
            <person name="Hosokawa S."/>
            <person name="Ichikawa Y."/>
            <person name="Idonuma A."/>
            <person name="Iijima M."/>
            <person name="Ikeda M."/>
            <person name="Ikeno M."/>
            <person name="Ito K."/>
            <person name="Ito S."/>
            <person name="Ito T."/>
            <person name="Ito Y."/>
            <person name="Ito Y."/>
            <person name="Iwabuchi A."/>
            <person name="Kamiya K."/>
            <person name="Karasawa W."/>
            <person name="Kurita K."/>
            <person name="Katagiri S."/>
            <person name="Kikuta A."/>
            <person name="Kobayashi H."/>
            <person name="Kobayashi N."/>
            <person name="Machita K."/>
            <person name="Maehara T."/>
            <person name="Masukawa M."/>
            <person name="Mizubayashi T."/>
            <person name="Mukai Y."/>
            <person name="Nagasaki H."/>
            <person name="Nagata Y."/>
            <person name="Naito S."/>
            <person name="Nakashima M."/>
            <person name="Nakama Y."/>
            <person name="Nakamichi Y."/>
            <person name="Nakamura M."/>
            <person name="Meguro A."/>
            <person name="Negishi M."/>
            <person name="Ohta I."/>
            <person name="Ohta T."/>
            <person name="Okamoto M."/>
            <person name="Ono N."/>
            <person name="Saji S."/>
            <person name="Sakaguchi M."/>
            <person name="Sakai K."/>
            <person name="Shibata M."/>
            <person name="Shimokawa T."/>
            <person name="Song J."/>
            <person name="Takazaki Y."/>
            <person name="Terasawa K."/>
            <person name="Tsugane M."/>
            <person name="Tsuji K."/>
            <person name="Ueda S."/>
            <person name="Waki K."/>
            <person name="Yamagata H."/>
            <person name="Yamamoto M."/>
            <person name="Yamamoto S."/>
            <person name="Yamane H."/>
            <person name="Yoshiki S."/>
            <person name="Yoshihara R."/>
            <person name="Yukawa K."/>
            <person name="Zhong H."/>
            <person name="Yano M."/>
            <person name="Yuan Q."/>
            <person name="Ouyang S."/>
            <person name="Liu J."/>
            <person name="Jones K.M."/>
            <person name="Gansberger K."/>
            <person name="Moffat K."/>
            <person name="Hill J."/>
            <person name="Bera J."/>
            <person name="Fadrosh D."/>
            <person name="Jin S."/>
            <person name="Johri S."/>
            <person name="Kim M."/>
            <person name="Overton L."/>
            <person name="Reardon M."/>
            <person name="Tsitrin T."/>
            <person name="Vuong H."/>
            <person name="Weaver B."/>
            <person name="Ciecko A."/>
            <person name="Tallon L."/>
            <person name="Jackson J."/>
            <person name="Pai G."/>
            <person name="Aken S.V."/>
            <person name="Utterback T."/>
            <person name="Reidmuller S."/>
            <person name="Feldblyum T."/>
            <person name="Hsiao J."/>
            <person name="Zismann V."/>
            <person name="Iobst S."/>
            <person name="de Vazeille A.R."/>
            <person name="Buell C.R."/>
            <person name="Ying K."/>
            <person name="Li Y."/>
            <person name="Lu T."/>
            <person name="Huang Y."/>
            <person name="Zhao Q."/>
            <person name="Feng Q."/>
            <person name="Zhang L."/>
            <person name="Zhu J."/>
            <person name="Weng Q."/>
            <person name="Mu J."/>
            <person name="Lu Y."/>
            <person name="Fan D."/>
            <person name="Liu Y."/>
            <person name="Guan J."/>
            <person name="Zhang Y."/>
            <person name="Yu S."/>
            <person name="Liu X."/>
            <person name="Zhang Y."/>
            <person name="Hong G."/>
            <person name="Han B."/>
            <person name="Choisne N."/>
            <person name="Demange N."/>
            <person name="Orjeda G."/>
            <person name="Samain S."/>
            <person name="Cattolico L."/>
            <person name="Pelletier E."/>
            <person name="Couloux A."/>
            <person name="Segurens B."/>
            <person name="Wincker P."/>
            <person name="D'Hont A."/>
            <person name="Scarpelli C."/>
            <person name="Weissenbach J."/>
            <person name="Salanoubat M."/>
            <person name="Quetier F."/>
            <person name="Yu Y."/>
            <person name="Kim H.R."/>
            <person name="Rambo T."/>
            <person name="Currie J."/>
            <person name="Collura K."/>
            <person name="Luo M."/>
            <person name="Yang T."/>
            <person name="Ammiraju J.S.S."/>
            <person name="Engler F."/>
            <person name="Soderlund C."/>
            <person name="Wing R.A."/>
            <person name="Palmer L.E."/>
            <person name="de la Bastide M."/>
            <person name="Spiegel L."/>
            <person name="Nascimento L."/>
            <person name="Zutavern T."/>
            <person name="O'Shaughnessy A."/>
            <person name="Dike S."/>
            <person name="Dedhia N."/>
            <person name="Preston R."/>
            <person name="Balija V."/>
            <person name="McCombie W.R."/>
            <person name="Chow T."/>
            <person name="Chen H."/>
            <person name="Chung M."/>
            <person name="Chen C."/>
            <person name="Shaw J."/>
            <person name="Wu H."/>
            <person name="Hsiao K."/>
            <person name="Chao Y."/>
            <person name="Chu M."/>
            <person name="Cheng C."/>
            <person name="Hour A."/>
            <person name="Lee P."/>
            <person name="Lin S."/>
            <person name="Lin Y."/>
            <person name="Liou J."/>
            <person name="Liu S."/>
            <person name="Hsing Y."/>
            <person name="Raghuvanshi S."/>
            <person name="Mohanty A."/>
            <person name="Bharti A.K."/>
            <person name="Gaur A."/>
            <person name="Gupta V."/>
            <person name="Kumar D."/>
            <person name="Ravi V."/>
            <person name="Vij S."/>
            <person name="Kapur A."/>
            <person name="Khurana P."/>
            <person name="Khurana P."/>
            <person name="Khurana J.P."/>
            <person name="Tyagi A.K."/>
            <person name="Gaikwad K."/>
            <person name="Singh A."/>
            <person name="Dalal V."/>
            <person name="Srivastava S."/>
            <person name="Dixit A."/>
            <person name="Pal A.K."/>
            <person name="Ghazi I.A."/>
            <person name="Yadav M."/>
            <person name="Pandit A."/>
            <person name="Bhargava A."/>
            <person name="Sureshbabu K."/>
            <person name="Batra K."/>
            <person name="Sharma T.R."/>
            <person name="Mohapatra T."/>
            <person name="Singh N.K."/>
            <person name="Messing J."/>
            <person name="Nelson A.B."/>
            <person name="Fuks G."/>
            <person name="Kavchok S."/>
            <person name="Keizer G."/>
            <person name="Linton E."/>
            <person name="Llaca V."/>
            <person name="Song R."/>
            <person name="Tanyolac B."/>
            <person name="Young S."/>
            <person name="Ho-Il K."/>
            <person name="Hahn J.H."/>
            <person name="Sangsakoo G."/>
            <person name="Vanavichit A."/>
            <person name="de Mattos Luiz.A.T."/>
            <person name="Zimmer P.D."/>
            <person name="Malone G."/>
            <person name="Dellagostin O."/>
            <person name="de Oliveira A.C."/>
            <person name="Bevan M."/>
            <person name="Bancroft I."/>
            <person name="Minx P."/>
            <person name="Cordum H."/>
            <person name="Wilson R."/>
            <person name="Cheng Z."/>
            <person name="Jin W."/>
            <person name="Jiang J."/>
            <person name="Leong S.A."/>
            <person name="Iwama H."/>
            <person name="Gojobori T."/>
            <person name="Itoh T."/>
            <person name="Niimura Y."/>
            <person name="Fujii Y."/>
            <person name="Habara T."/>
            <person name="Sakai H."/>
            <person name="Sato Y."/>
            <person name="Wilson G."/>
            <person name="Kumar K."/>
            <person name="McCouch S."/>
            <person name="Juretic N."/>
            <person name="Hoen D."/>
            <person name="Wright S."/>
            <person name="Bruskiewich R."/>
            <person name="Bureau T."/>
            <person name="Miyao A."/>
            <person name="Hirochika H."/>
            <person name="Nishikawa T."/>
            <person name="Kadowaki K."/>
            <person name="Sugiura M."/>
            <person name="Burr B."/>
            <person name="Sasaki T."/>
        </authorList>
    </citation>
    <scope>NUCLEOTIDE SEQUENCE [LARGE SCALE GENOMIC DNA]</scope>
    <source>
        <strain evidence="2">cv. Nipponbare</strain>
    </source>
</reference>
<dbReference type="Gramene" id="Os03t0270900-00">
    <property type="protein sequence ID" value="Os03t0270900-00"/>
    <property type="gene ID" value="Os03g0270900"/>
</dbReference>
<sequence>RIDSNQGEIEDDVLPFRRARVVPRQKRRVQACSDGIPGASCSVSCHSGHPAHALLVTYQESLQVGNFNSCLHISP</sequence>
<accession>A0A0P0VVZ2</accession>
<name>A0A0P0VVZ2_ORYSJ</name>
<dbReference type="Proteomes" id="UP000059680">
    <property type="component" value="Chromosome 3"/>
</dbReference>
<evidence type="ECO:0000313" key="1">
    <source>
        <dbReference type="EMBL" id="BAS83474.1"/>
    </source>
</evidence>
<gene>
    <name evidence="1" type="ordered locus">Os03g0270900</name>
    <name evidence="1" type="ORF">OSNPB_030270900</name>
</gene>
<reference evidence="1 2" key="2">
    <citation type="journal article" date="2013" name="Plant Cell Physiol.">
        <title>Rice Annotation Project Database (RAP-DB): an integrative and interactive database for rice genomics.</title>
        <authorList>
            <person name="Sakai H."/>
            <person name="Lee S.S."/>
            <person name="Tanaka T."/>
            <person name="Numa H."/>
            <person name="Kim J."/>
            <person name="Kawahara Y."/>
            <person name="Wakimoto H."/>
            <person name="Yang C.C."/>
            <person name="Iwamoto M."/>
            <person name="Abe T."/>
            <person name="Yamada Y."/>
            <person name="Muto A."/>
            <person name="Inokuchi H."/>
            <person name="Ikemura T."/>
            <person name="Matsumoto T."/>
            <person name="Sasaki T."/>
            <person name="Itoh T."/>
        </authorList>
    </citation>
    <scope>NUCLEOTIDE SEQUENCE [LARGE SCALE GENOMIC DNA]</scope>
    <source>
        <strain evidence="2">cv. Nipponbare</strain>
    </source>
</reference>
<reference evidence="1 2" key="3">
    <citation type="journal article" date="2013" name="Rice">
        <title>Improvement of the Oryza sativa Nipponbare reference genome using next generation sequence and optical map data.</title>
        <authorList>
            <person name="Kawahara Y."/>
            <person name="de la Bastide M."/>
            <person name="Hamilton J.P."/>
            <person name="Kanamori H."/>
            <person name="McCombie W.R."/>
            <person name="Ouyang S."/>
            <person name="Schwartz D.C."/>
            <person name="Tanaka T."/>
            <person name="Wu J."/>
            <person name="Zhou S."/>
            <person name="Childs K.L."/>
            <person name="Davidson R.M."/>
            <person name="Lin H."/>
            <person name="Quesada-Ocampo L."/>
            <person name="Vaillancourt B."/>
            <person name="Sakai H."/>
            <person name="Lee S.S."/>
            <person name="Kim J."/>
            <person name="Numa H."/>
            <person name="Itoh T."/>
            <person name="Buell C.R."/>
            <person name="Matsumoto T."/>
        </authorList>
    </citation>
    <scope>NUCLEOTIDE SEQUENCE [LARGE SCALE GENOMIC DNA]</scope>
    <source>
        <strain evidence="2">cv. Nipponbare</strain>
    </source>
</reference>
<feature type="non-terminal residue" evidence="1">
    <location>
        <position position="75"/>
    </location>
</feature>
<protein>
    <submittedName>
        <fullName evidence="1">Os03g0270900 protein</fullName>
    </submittedName>
</protein>
<organism evidence="1 2">
    <name type="scientific">Oryza sativa subsp. japonica</name>
    <name type="common">Rice</name>
    <dbReference type="NCBI Taxonomy" id="39947"/>
    <lineage>
        <taxon>Eukaryota</taxon>
        <taxon>Viridiplantae</taxon>
        <taxon>Streptophyta</taxon>
        <taxon>Embryophyta</taxon>
        <taxon>Tracheophyta</taxon>
        <taxon>Spermatophyta</taxon>
        <taxon>Magnoliopsida</taxon>
        <taxon>Liliopsida</taxon>
        <taxon>Poales</taxon>
        <taxon>Poaceae</taxon>
        <taxon>BOP clade</taxon>
        <taxon>Oryzoideae</taxon>
        <taxon>Oryzeae</taxon>
        <taxon>Oryzinae</taxon>
        <taxon>Oryza</taxon>
        <taxon>Oryza sativa</taxon>
    </lineage>
</organism>
<dbReference type="AlphaFoldDB" id="A0A0P0VVZ2"/>
<proteinExistence type="predicted"/>
<dbReference type="InParanoid" id="A0A0P0VVZ2"/>
<dbReference type="PaxDb" id="39947-A0A0P0VVZ2"/>
<evidence type="ECO:0000313" key="2">
    <source>
        <dbReference type="Proteomes" id="UP000059680"/>
    </source>
</evidence>